<comment type="caution">
    <text evidence="2">The sequence shown here is derived from an EMBL/GenBank/DDBJ whole genome shotgun (WGS) entry which is preliminary data.</text>
</comment>
<sequence length="167" mass="18721">MAPRKSFNYASHSRDTTNPNTGSMITTTAGMIPFRWMTLGRPNTGPCDNCYSLLALWRRVNACNARARGRKRPAEPQLEFRTKLAKLMLQNTLGENTEPAGMSLRGRASLNGVIHQLVKRQKYEGAWDNTTQSFAKTKQKYQKSNCGIVDLAVVALDSRFLVLERAV</sequence>
<evidence type="ECO:0000313" key="3">
    <source>
        <dbReference type="Proteomes" id="UP001530400"/>
    </source>
</evidence>
<evidence type="ECO:0000256" key="1">
    <source>
        <dbReference type="SAM" id="MobiDB-lite"/>
    </source>
</evidence>
<feature type="region of interest" description="Disordered" evidence="1">
    <location>
        <begin position="1"/>
        <end position="24"/>
    </location>
</feature>
<reference evidence="2 3" key="1">
    <citation type="submission" date="2024-10" db="EMBL/GenBank/DDBJ databases">
        <title>Updated reference genomes for cyclostephanoid diatoms.</title>
        <authorList>
            <person name="Roberts W.R."/>
            <person name="Alverson A.J."/>
        </authorList>
    </citation>
    <scope>NUCLEOTIDE SEQUENCE [LARGE SCALE GENOMIC DNA]</scope>
    <source>
        <strain evidence="2 3">AJA010-31</strain>
    </source>
</reference>
<dbReference type="AlphaFoldDB" id="A0ABD3PGL1"/>
<dbReference type="EMBL" id="JALLPJ020000649">
    <property type="protein sequence ID" value="KAL3786426.1"/>
    <property type="molecule type" value="Genomic_DNA"/>
</dbReference>
<accession>A0ABD3PGL1</accession>
<protein>
    <submittedName>
        <fullName evidence="2">Uncharacterized protein</fullName>
    </submittedName>
</protein>
<keyword evidence="3" id="KW-1185">Reference proteome</keyword>
<evidence type="ECO:0000313" key="2">
    <source>
        <dbReference type="EMBL" id="KAL3786426.1"/>
    </source>
</evidence>
<name>A0ABD3PGL1_9STRA</name>
<dbReference type="Proteomes" id="UP001530400">
    <property type="component" value="Unassembled WGS sequence"/>
</dbReference>
<feature type="compositionally biased region" description="Polar residues" evidence="1">
    <location>
        <begin position="8"/>
        <end position="24"/>
    </location>
</feature>
<gene>
    <name evidence="2" type="ORF">ACHAWO_007978</name>
</gene>
<proteinExistence type="predicted"/>
<organism evidence="2 3">
    <name type="scientific">Cyclotella atomus</name>
    <dbReference type="NCBI Taxonomy" id="382360"/>
    <lineage>
        <taxon>Eukaryota</taxon>
        <taxon>Sar</taxon>
        <taxon>Stramenopiles</taxon>
        <taxon>Ochrophyta</taxon>
        <taxon>Bacillariophyta</taxon>
        <taxon>Coscinodiscophyceae</taxon>
        <taxon>Thalassiosirophycidae</taxon>
        <taxon>Stephanodiscales</taxon>
        <taxon>Stephanodiscaceae</taxon>
        <taxon>Cyclotella</taxon>
    </lineage>
</organism>